<reference evidence="2 3" key="1">
    <citation type="submission" date="2014-04" db="EMBL/GenBank/DDBJ databases">
        <authorList>
            <consortium name="DOE Joint Genome Institute"/>
            <person name="Kuo A."/>
            <person name="Ruytinx J."/>
            <person name="Rineau F."/>
            <person name="Colpaert J."/>
            <person name="Kohler A."/>
            <person name="Nagy L.G."/>
            <person name="Floudas D."/>
            <person name="Copeland A."/>
            <person name="Barry K.W."/>
            <person name="Cichocki N."/>
            <person name="Veneault-Fourrey C."/>
            <person name="LaButti K."/>
            <person name="Lindquist E.A."/>
            <person name="Lipzen A."/>
            <person name="Lundell T."/>
            <person name="Morin E."/>
            <person name="Murat C."/>
            <person name="Sun H."/>
            <person name="Tunlid A."/>
            <person name="Henrissat B."/>
            <person name="Grigoriev I.V."/>
            <person name="Hibbett D.S."/>
            <person name="Martin F."/>
            <person name="Nordberg H.P."/>
            <person name="Cantor M.N."/>
            <person name="Hua S.X."/>
        </authorList>
    </citation>
    <scope>NUCLEOTIDE SEQUENCE [LARGE SCALE GENOMIC DNA]</scope>
    <source>
        <strain evidence="2 3">UH-Slu-Lm8-n1</strain>
    </source>
</reference>
<feature type="compositionally biased region" description="Polar residues" evidence="1">
    <location>
        <begin position="98"/>
        <end position="107"/>
    </location>
</feature>
<protein>
    <submittedName>
        <fullName evidence="2">Uncharacterized protein</fullName>
    </submittedName>
</protein>
<sequence>MYLNVDKKLPSLPRDLNTSTGARSMRLAPASAGGRVKMEPLHQTLVLEKFPSPAELALISSWHDATTERRVRFQRNPAPENYPRSVPPSVSKGDILAPSTSRANDATPQRERGLCTRKQPIDAQKLEDKADIGKAARSTPNLNAATKAGAQMNSRSVRFAPCEAIASTPASKRPICAPLNQLASTSTRSHLTDAPVDELGEASQALGIDVNDGNIYLTLDPDCRSSRGEAVLTFLSPIPDEISNSTLIPRTVP</sequence>
<organism evidence="2 3">
    <name type="scientific">Suillus luteus UH-Slu-Lm8-n1</name>
    <dbReference type="NCBI Taxonomy" id="930992"/>
    <lineage>
        <taxon>Eukaryota</taxon>
        <taxon>Fungi</taxon>
        <taxon>Dikarya</taxon>
        <taxon>Basidiomycota</taxon>
        <taxon>Agaricomycotina</taxon>
        <taxon>Agaricomycetes</taxon>
        <taxon>Agaricomycetidae</taxon>
        <taxon>Boletales</taxon>
        <taxon>Suillineae</taxon>
        <taxon>Suillaceae</taxon>
        <taxon>Suillus</taxon>
    </lineage>
</organism>
<proteinExistence type="predicted"/>
<dbReference type="InParanoid" id="A0A0D0A2X5"/>
<feature type="region of interest" description="Disordered" evidence="1">
    <location>
        <begin position="74"/>
        <end position="119"/>
    </location>
</feature>
<keyword evidence="3" id="KW-1185">Reference proteome</keyword>
<gene>
    <name evidence="2" type="ORF">CY34DRAFT_545257</name>
</gene>
<evidence type="ECO:0000313" key="3">
    <source>
        <dbReference type="Proteomes" id="UP000054485"/>
    </source>
</evidence>
<dbReference type="AlphaFoldDB" id="A0A0D0A2X5"/>
<dbReference type="EMBL" id="KN835566">
    <property type="protein sequence ID" value="KIK36041.1"/>
    <property type="molecule type" value="Genomic_DNA"/>
</dbReference>
<feature type="region of interest" description="Disordered" evidence="1">
    <location>
        <begin position="1"/>
        <end position="33"/>
    </location>
</feature>
<name>A0A0D0A2X5_9AGAM</name>
<dbReference type="Proteomes" id="UP000054485">
    <property type="component" value="Unassembled WGS sequence"/>
</dbReference>
<accession>A0A0D0A2X5</accession>
<dbReference type="HOGENOM" id="CLU_1099114_0_0_1"/>
<evidence type="ECO:0000313" key="2">
    <source>
        <dbReference type="EMBL" id="KIK36041.1"/>
    </source>
</evidence>
<evidence type="ECO:0000256" key="1">
    <source>
        <dbReference type="SAM" id="MobiDB-lite"/>
    </source>
</evidence>
<dbReference type="OrthoDB" id="2666812at2759"/>
<reference evidence="3" key="2">
    <citation type="submission" date="2015-01" db="EMBL/GenBank/DDBJ databases">
        <title>Evolutionary Origins and Diversification of the Mycorrhizal Mutualists.</title>
        <authorList>
            <consortium name="DOE Joint Genome Institute"/>
            <consortium name="Mycorrhizal Genomics Consortium"/>
            <person name="Kohler A."/>
            <person name="Kuo A."/>
            <person name="Nagy L.G."/>
            <person name="Floudas D."/>
            <person name="Copeland A."/>
            <person name="Barry K.W."/>
            <person name="Cichocki N."/>
            <person name="Veneault-Fourrey C."/>
            <person name="LaButti K."/>
            <person name="Lindquist E.A."/>
            <person name="Lipzen A."/>
            <person name="Lundell T."/>
            <person name="Morin E."/>
            <person name="Murat C."/>
            <person name="Riley R."/>
            <person name="Ohm R."/>
            <person name="Sun H."/>
            <person name="Tunlid A."/>
            <person name="Henrissat B."/>
            <person name="Grigoriev I.V."/>
            <person name="Hibbett D.S."/>
            <person name="Martin F."/>
        </authorList>
    </citation>
    <scope>NUCLEOTIDE SEQUENCE [LARGE SCALE GENOMIC DNA]</scope>
    <source>
        <strain evidence="3">UH-Slu-Lm8-n1</strain>
    </source>
</reference>